<dbReference type="AlphaFoldDB" id="D9XN42"/>
<dbReference type="Pfam" id="PF00970">
    <property type="entry name" value="FAD_binding_6"/>
    <property type="match status" value="1"/>
</dbReference>
<keyword evidence="7" id="KW-0479">Metal-binding</keyword>
<keyword evidence="5" id="KW-0813">Transport</keyword>
<sequence>MGPLWPDAGCCPRTASARGSSALPSLLCRCGNGSCLASTMTGRFDFMRLPSLHDRPPEPAEGGSWAATASPAPPAVPGHIAVSRPPVSAEDIALVRASLEVVGPYVAELAGHFYSILFARYPQVRDLFPADLDVQRERLVRGLLRIVELVDDPDNLVAFCSRLGRGHRKFGTQSAHYPAVGECLLQALAQYAGPAWSPALEAAWQRAYSAAAGVMARAAEEDARERPAVWDAHIVEHVHRGNGIAEITVQPQQPYPFVAGQYVTVETPWAPRHWRQYSPAHAPRPSSELTFHVRAVPGGKVSNGLVHHARLGDPLRLGPPEGDMVLRPNRQRDLLFVAGGTGLAPIRALIEEVARDGVGNVQEVSLFIGARTADELYGLNDMLRMSQRYHWLRVRAAVSHERIAGLEGTLPEVLAEFGPWYRHEAYLCGPPQMLGDAVQALRRHGVPPQHIHYDPWDTPVLTAPLGPPPSDEETDEL</sequence>
<dbReference type="Gene3D" id="2.40.30.10">
    <property type="entry name" value="Translation factors"/>
    <property type="match status" value="1"/>
</dbReference>
<dbReference type="GO" id="GO:0019825">
    <property type="term" value="F:oxygen binding"/>
    <property type="evidence" value="ECO:0007669"/>
    <property type="project" value="InterPro"/>
</dbReference>
<dbReference type="InterPro" id="IPR017938">
    <property type="entry name" value="Riboflavin_synthase-like_b-brl"/>
</dbReference>
<evidence type="ECO:0000256" key="12">
    <source>
        <dbReference type="ARBA" id="ARBA00048649"/>
    </source>
</evidence>
<dbReference type="Gene3D" id="3.40.50.80">
    <property type="entry name" value="Nucleotide-binding domain of ferredoxin-NADP reductase (FNR) module"/>
    <property type="match status" value="1"/>
</dbReference>
<dbReference type="Pfam" id="PF00175">
    <property type="entry name" value="NAD_binding_1"/>
    <property type="match status" value="1"/>
</dbReference>
<evidence type="ECO:0000256" key="14">
    <source>
        <dbReference type="SAM" id="MobiDB-lite"/>
    </source>
</evidence>
<feature type="domain" description="FAD-binding FR-type" evidence="16">
    <location>
        <begin position="227"/>
        <end position="327"/>
    </location>
</feature>
<keyword evidence="6" id="KW-0001">2Fe-2S</keyword>
<dbReference type="PANTHER" id="PTHR43396:SF3">
    <property type="entry name" value="FLAVOHEMOPROTEIN"/>
    <property type="match status" value="1"/>
</dbReference>
<evidence type="ECO:0000256" key="4">
    <source>
        <dbReference type="ARBA" id="ARBA00022617"/>
    </source>
</evidence>
<evidence type="ECO:0000256" key="5">
    <source>
        <dbReference type="ARBA" id="ARBA00022621"/>
    </source>
</evidence>
<keyword evidence="18" id="KW-1185">Reference proteome</keyword>
<evidence type="ECO:0000256" key="10">
    <source>
        <dbReference type="ARBA" id="ARBA00023014"/>
    </source>
</evidence>
<reference evidence="17" key="1">
    <citation type="submission" date="2009-02" db="EMBL/GenBank/DDBJ databases">
        <title>Annotation of Streptomyces griseoflavus strain Tu4000.</title>
        <authorList>
            <consortium name="The Broad Institute Genome Sequencing Platform"/>
            <consortium name="Broad Institute Microbial Sequencing Center"/>
            <person name="Fischbach M."/>
            <person name="Godfrey P."/>
            <person name="Ward D."/>
            <person name="Young S."/>
            <person name="Zeng Q."/>
            <person name="Koehrsen M."/>
            <person name="Alvarado L."/>
            <person name="Berlin A.M."/>
            <person name="Bochicchio J."/>
            <person name="Borenstein D."/>
            <person name="Chapman S.B."/>
            <person name="Chen Z."/>
            <person name="Engels R."/>
            <person name="Freedman E."/>
            <person name="Gellesch M."/>
            <person name="Goldberg J."/>
            <person name="Griggs A."/>
            <person name="Gujja S."/>
            <person name="Heilman E.R."/>
            <person name="Heiman D.I."/>
            <person name="Hepburn T.A."/>
            <person name="Howarth C."/>
            <person name="Jen D."/>
            <person name="Larson L."/>
            <person name="Lewis B."/>
            <person name="Mehta T."/>
            <person name="Park D."/>
            <person name="Pearson M."/>
            <person name="Richards J."/>
            <person name="Roberts A."/>
            <person name="Saif S."/>
            <person name="Shea T.D."/>
            <person name="Shenoy N."/>
            <person name="Sisk P."/>
            <person name="Stolte C."/>
            <person name="Sykes S.N."/>
            <person name="Thomson T."/>
            <person name="Walk T."/>
            <person name="White J."/>
            <person name="Yandava C."/>
            <person name="Straight P."/>
            <person name="Clardy J."/>
            <person name="Hung D."/>
            <person name="Kolter R."/>
            <person name="Mekalanos J."/>
            <person name="Walker S."/>
            <person name="Walsh C.T."/>
            <person name="Wieland-Brown L.C."/>
            <person name="Haas B."/>
            <person name="Nusbaum C."/>
            <person name="Birren B."/>
        </authorList>
    </citation>
    <scope>NUCLEOTIDE SEQUENCE [LARGE SCALE GENOMIC DNA]</scope>
    <source>
        <strain evidence="17">Tu4000</strain>
    </source>
</reference>
<feature type="domain" description="Globin" evidence="15">
    <location>
        <begin position="86"/>
        <end position="220"/>
    </location>
</feature>
<feature type="region of interest" description="Disordered" evidence="14">
    <location>
        <begin position="51"/>
        <end position="79"/>
    </location>
</feature>
<dbReference type="eggNOG" id="COG1018">
    <property type="taxonomic scope" value="Bacteria"/>
</dbReference>
<dbReference type="EMBL" id="GG657758">
    <property type="protein sequence ID" value="EFL43391.1"/>
    <property type="molecule type" value="Genomic_DNA"/>
</dbReference>
<evidence type="ECO:0000259" key="15">
    <source>
        <dbReference type="PROSITE" id="PS01033"/>
    </source>
</evidence>
<dbReference type="InterPro" id="IPR039261">
    <property type="entry name" value="FNR_nucleotide-bd"/>
</dbReference>
<dbReference type="SUPFAM" id="SSF46458">
    <property type="entry name" value="Globin-like"/>
    <property type="match status" value="1"/>
</dbReference>
<keyword evidence="5" id="KW-0561">Oxygen transport</keyword>
<dbReference type="GO" id="GO:0051537">
    <property type="term" value="F:2 iron, 2 sulfur cluster binding"/>
    <property type="evidence" value="ECO:0007669"/>
    <property type="project" value="UniProtKB-KW"/>
</dbReference>
<dbReference type="SUPFAM" id="SSF52343">
    <property type="entry name" value="Ferredoxin reductase-like, C-terminal NADP-linked domain"/>
    <property type="match status" value="1"/>
</dbReference>
<comment type="catalytic activity">
    <reaction evidence="12">
        <text>2 nitric oxide + NADH + 2 O2 = 2 nitrate + NAD(+) + H(+)</text>
        <dbReference type="Rhea" id="RHEA:19469"/>
        <dbReference type="ChEBI" id="CHEBI:15378"/>
        <dbReference type="ChEBI" id="CHEBI:15379"/>
        <dbReference type="ChEBI" id="CHEBI:16480"/>
        <dbReference type="ChEBI" id="CHEBI:17632"/>
        <dbReference type="ChEBI" id="CHEBI:57540"/>
        <dbReference type="ChEBI" id="CHEBI:57945"/>
        <dbReference type="EC" id="1.14.12.17"/>
    </reaction>
</comment>
<dbReference type="STRING" id="467200.SSRG_06195"/>
<comment type="similarity">
    <text evidence="2">In the C-terminal section; belongs to the flavoprotein pyridine nucleotide cytochrome reductase family.</text>
</comment>
<dbReference type="HOGENOM" id="CLU_026437_0_0_11"/>
<keyword evidence="11" id="KW-0520">NAD</keyword>
<dbReference type="Pfam" id="PF00042">
    <property type="entry name" value="Globin"/>
    <property type="match status" value="1"/>
</dbReference>
<evidence type="ECO:0000256" key="6">
    <source>
        <dbReference type="ARBA" id="ARBA00022714"/>
    </source>
</evidence>
<evidence type="ECO:0000313" key="18">
    <source>
        <dbReference type="Proteomes" id="UP000002968"/>
    </source>
</evidence>
<dbReference type="PROSITE" id="PS01033">
    <property type="entry name" value="GLOBIN"/>
    <property type="match status" value="1"/>
</dbReference>
<evidence type="ECO:0000256" key="9">
    <source>
        <dbReference type="ARBA" id="ARBA00023004"/>
    </source>
</evidence>
<dbReference type="GO" id="GO:0071500">
    <property type="term" value="P:cellular response to nitrosative stress"/>
    <property type="evidence" value="ECO:0007669"/>
    <property type="project" value="TreeGrafter"/>
</dbReference>
<dbReference type="GO" id="GO:0020037">
    <property type="term" value="F:heme binding"/>
    <property type="evidence" value="ECO:0007669"/>
    <property type="project" value="InterPro"/>
</dbReference>
<dbReference type="PRINTS" id="PR00410">
    <property type="entry name" value="PHEHYDRXLASE"/>
</dbReference>
<feature type="region of interest" description="Disordered" evidence="14">
    <location>
        <begin position="457"/>
        <end position="477"/>
    </location>
</feature>
<gene>
    <name evidence="17" type="ORF">SSRG_06195</name>
</gene>
<dbReference type="InterPro" id="IPR008333">
    <property type="entry name" value="Cbr1-like_FAD-bd_dom"/>
</dbReference>
<keyword evidence="9" id="KW-0408">Iron</keyword>
<dbReference type="PROSITE" id="PS51384">
    <property type="entry name" value="FAD_FR"/>
    <property type="match status" value="1"/>
</dbReference>
<evidence type="ECO:0000256" key="7">
    <source>
        <dbReference type="ARBA" id="ARBA00022723"/>
    </source>
</evidence>
<dbReference type="Gene3D" id="1.10.490.10">
    <property type="entry name" value="Globins"/>
    <property type="match status" value="1"/>
</dbReference>
<keyword evidence="4" id="KW-0349">Heme</keyword>
<comment type="cofactor">
    <cofactor evidence="1">
        <name>heme b</name>
        <dbReference type="ChEBI" id="CHEBI:60344"/>
    </cofactor>
</comment>
<proteinExistence type="inferred from homology"/>
<evidence type="ECO:0000313" key="17">
    <source>
        <dbReference type="EMBL" id="EFL43391.1"/>
    </source>
</evidence>
<dbReference type="Proteomes" id="UP000002968">
    <property type="component" value="Unassembled WGS sequence"/>
</dbReference>
<dbReference type="InterPro" id="IPR017927">
    <property type="entry name" value="FAD-bd_FR_type"/>
</dbReference>
<dbReference type="eggNOG" id="COG1017">
    <property type="taxonomic scope" value="Bacteria"/>
</dbReference>
<organism evidence="17 18">
    <name type="scientific">Streptomyces griseoflavus Tu4000</name>
    <dbReference type="NCBI Taxonomy" id="467200"/>
    <lineage>
        <taxon>Bacteria</taxon>
        <taxon>Bacillati</taxon>
        <taxon>Actinomycetota</taxon>
        <taxon>Actinomycetes</taxon>
        <taxon>Kitasatosporales</taxon>
        <taxon>Streptomycetaceae</taxon>
        <taxon>Streptomyces</taxon>
    </lineage>
</organism>
<evidence type="ECO:0000256" key="1">
    <source>
        <dbReference type="ARBA" id="ARBA00001970"/>
    </source>
</evidence>
<dbReference type="InterPro" id="IPR000971">
    <property type="entry name" value="Globin"/>
</dbReference>
<dbReference type="CDD" id="cd19753">
    <property type="entry name" value="Mb-like_oxidoreductase"/>
    <property type="match status" value="1"/>
</dbReference>
<dbReference type="EC" id="1.14.12.17" evidence="3"/>
<comment type="catalytic activity">
    <reaction evidence="13">
        <text>2 nitric oxide + NADPH + 2 O2 = 2 nitrate + NADP(+) + H(+)</text>
        <dbReference type="Rhea" id="RHEA:19465"/>
        <dbReference type="ChEBI" id="CHEBI:15378"/>
        <dbReference type="ChEBI" id="CHEBI:15379"/>
        <dbReference type="ChEBI" id="CHEBI:16480"/>
        <dbReference type="ChEBI" id="CHEBI:17632"/>
        <dbReference type="ChEBI" id="CHEBI:57783"/>
        <dbReference type="ChEBI" id="CHEBI:58349"/>
        <dbReference type="EC" id="1.14.12.17"/>
    </reaction>
</comment>
<evidence type="ECO:0000256" key="2">
    <source>
        <dbReference type="ARBA" id="ARBA00006401"/>
    </source>
</evidence>
<dbReference type="InterPro" id="IPR012292">
    <property type="entry name" value="Globin/Proto"/>
</dbReference>
<dbReference type="GO" id="GO:0005344">
    <property type="term" value="F:oxygen carrier activity"/>
    <property type="evidence" value="ECO:0007669"/>
    <property type="project" value="UniProtKB-KW"/>
</dbReference>
<dbReference type="SUPFAM" id="SSF63380">
    <property type="entry name" value="Riboflavin synthase domain-like"/>
    <property type="match status" value="1"/>
</dbReference>
<accession>D9XN42</accession>
<dbReference type="GO" id="GO:0046872">
    <property type="term" value="F:metal ion binding"/>
    <property type="evidence" value="ECO:0007669"/>
    <property type="project" value="UniProtKB-KW"/>
</dbReference>
<dbReference type="GO" id="GO:0046210">
    <property type="term" value="P:nitric oxide catabolic process"/>
    <property type="evidence" value="ECO:0007669"/>
    <property type="project" value="TreeGrafter"/>
</dbReference>
<keyword evidence="8" id="KW-0521">NADP</keyword>
<evidence type="ECO:0000256" key="3">
    <source>
        <dbReference type="ARBA" id="ARBA00012229"/>
    </source>
</evidence>
<dbReference type="CDD" id="cd06187">
    <property type="entry name" value="O2ase_reductase_like"/>
    <property type="match status" value="1"/>
</dbReference>
<dbReference type="GO" id="GO:0008941">
    <property type="term" value="F:nitric oxide dioxygenase NAD(P)H activity"/>
    <property type="evidence" value="ECO:0007669"/>
    <property type="project" value="UniProtKB-EC"/>
</dbReference>
<dbReference type="GO" id="GO:0071949">
    <property type="term" value="F:FAD binding"/>
    <property type="evidence" value="ECO:0007669"/>
    <property type="project" value="TreeGrafter"/>
</dbReference>
<evidence type="ECO:0000259" key="16">
    <source>
        <dbReference type="PROSITE" id="PS51384"/>
    </source>
</evidence>
<dbReference type="PANTHER" id="PTHR43396">
    <property type="entry name" value="FLAVOHEMOPROTEIN"/>
    <property type="match status" value="1"/>
</dbReference>
<dbReference type="InterPro" id="IPR001433">
    <property type="entry name" value="OxRdtase_FAD/NAD-bd"/>
</dbReference>
<evidence type="ECO:0000256" key="13">
    <source>
        <dbReference type="ARBA" id="ARBA00049433"/>
    </source>
</evidence>
<evidence type="ECO:0000256" key="11">
    <source>
        <dbReference type="ARBA" id="ARBA00023027"/>
    </source>
</evidence>
<protein>
    <recommendedName>
        <fullName evidence="3">nitric oxide dioxygenase</fullName>
        <ecNumber evidence="3">1.14.12.17</ecNumber>
    </recommendedName>
</protein>
<evidence type="ECO:0000256" key="8">
    <source>
        <dbReference type="ARBA" id="ARBA00022857"/>
    </source>
</evidence>
<name>D9XN42_9ACTN</name>
<keyword evidence="10" id="KW-0411">Iron-sulfur</keyword>
<dbReference type="InterPro" id="IPR009050">
    <property type="entry name" value="Globin-like_sf"/>
</dbReference>